<evidence type="ECO:0000313" key="2">
    <source>
        <dbReference type="EMBL" id="NBJ92503.1"/>
    </source>
</evidence>
<organism evidence="2 3">
    <name type="scientific">Parablautia muri</name>
    <dbReference type="NCBI Taxonomy" id="2320879"/>
    <lineage>
        <taxon>Bacteria</taxon>
        <taxon>Bacillati</taxon>
        <taxon>Bacillota</taxon>
        <taxon>Clostridia</taxon>
        <taxon>Lachnospirales</taxon>
        <taxon>Lachnospiraceae</taxon>
        <taxon>Parablautia</taxon>
    </lineage>
</organism>
<evidence type="ECO:0000313" key="3">
    <source>
        <dbReference type="Proteomes" id="UP001154420"/>
    </source>
</evidence>
<dbReference type="OrthoDB" id="9803010at2"/>
<dbReference type="Proteomes" id="UP001154420">
    <property type="component" value="Unassembled WGS sequence"/>
</dbReference>
<reference evidence="2" key="1">
    <citation type="submission" date="2018-09" db="EMBL/GenBank/DDBJ databases">
        <title>Murine metabolic-syndrome-specific gut microbial biobank.</title>
        <authorList>
            <person name="Liu C."/>
        </authorList>
    </citation>
    <scope>NUCLEOTIDE SEQUENCE</scope>
    <source>
        <strain evidence="2">D42-62</strain>
    </source>
</reference>
<comment type="caution">
    <text evidence="2">The sequence shown here is derived from an EMBL/GenBank/DDBJ whole genome shotgun (WGS) entry which is preliminary data.</text>
</comment>
<accession>A0A9X5BF58</accession>
<protein>
    <submittedName>
        <fullName evidence="2">NAD(P)-dependent oxidoreductase</fullName>
    </submittedName>
</protein>
<dbReference type="Gene3D" id="3.40.50.720">
    <property type="entry name" value="NAD(P)-binding Rossmann-like Domain"/>
    <property type="match status" value="1"/>
</dbReference>
<proteinExistence type="predicted"/>
<dbReference type="AlphaFoldDB" id="A0A9X5BF58"/>
<dbReference type="SUPFAM" id="SSF51735">
    <property type="entry name" value="NAD(P)-binding Rossmann-fold domains"/>
    <property type="match status" value="1"/>
</dbReference>
<evidence type="ECO:0000259" key="1">
    <source>
        <dbReference type="Pfam" id="PF01370"/>
    </source>
</evidence>
<feature type="domain" description="NAD-dependent epimerase/dehydratase" evidence="1">
    <location>
        <begin position="6"/>
        <end position="229"/>
    </location>
</feature>
<dbReference type="PANTHER" id="PTHR43245">
    <property type="entry name" value="BIFUNCTIONAL POLYMYXIN RESISTANCE PROTEIN ARNA"/>
    <property type="match status" value="1"/>
</dbReference>
<sequence>MKKNLVIAGGTSFIARNLMKELDLERYEITSFVREKVSSQEKGEIRYIPLKMEEYNNIANYISKCDCYIPFTWNGTKRRDRNNRRKNEESYQHILSSIRIMIEKCGCSKVLLPGTFSEYKNLYVPINESTACDSNSEYGKFKHKLYEDAYEMCMIKGVKLIEVRLFSIYGEDDSVEKMLNQILIKMLKNEEIFLTLGEQIWDFLYVSDVVSAFRKLIDADVESGCYNVATNEHRTLKSYIEEMKAVTESTSKLHFGAIPYETDAIPHMICVTDKISKAIDWKPEIEFSDGIKKMQHYYQEKLSIC</sequence>
<dbReference type="Pfam" id="PF01370">
    <property type="entry name" value="Epimerase"/>
    <property type="match status" value="1"/>
</dbReference>
<dbReference type="InterPro" id="IPR036291">
    <property type="entry name" value="NAD(P)-bd_dom_sf"/>
</dbReference>
<gene>
    <name evidence="2" type="ORF">D5281_07820</name>
</gene>
<dbReference type="EMBL" id="QZDT01000009">
    <property type="protein sequence ID" value="NBJ92503.1"/>
    <property type="molecule type" value="Genomic_DNA"/>
</dbReference>
<dbReference type="InterPro" id="IPR001509">
    <property type="entry name" value="Epimerase_deHydtase"/>
</dbReference>
<dbReference type="PANTHER" id="PTHR43245:SF13">
    <property type="entry name" value="UDP-D-APIOSE_UDP-D-XYLOSE SYNTHASE 2"/>
    <property type="match status" value="1"/>
</dbReference>
<dbReference type="InterPro" id="IPR050177">
    <property type="entry name" value="Lipid_A_modif_metabolic_enz"/>
</dbReference>
<keyword evidence="3" id="KW-1185">Reference proteome</keyword>
<name>A0A9X5BF58_9FIRM</name>
<dbReference type="RefSeq" id="WP_160559598.1">
    <property type="nucleotide sequence ID" value="NZ_QZDT01000009.1"/>
</dbReference>